<dbReference type="InterPro" id="IPR039420">
    <property type="entry name" value="WalR-like"/>
</dbReference>
<keyword evidence="2" id="KW-0902">Two-component regulatory system</keyword>
<sequence length="144" mass="15995">MAKRKVLLTDDETGFVETLSKRLEKRDFRLVAAFSGDEALRTLAENPWVDVVILDVKMPGMDGIETLSRIKLEFPLVEVIMLTGHATVETAIDGMKKGAFDYLMKPCDIDVLTAKVDEASLKKQAHEEKIVTAKAMSIANQRGD</sequence>
<dbReference type="GO" id="GO:0006355">
    <property type="term" value="P:regulation of DNA-templated transcription"/>
    <property type="evidence" value="ECO:0007669"/>
    <property type="project" value="TreeGrafter"/>
</dbReference>
<dbReference type="InterPro" id="IPR001789">
    <property type="entry name" value="Sig_transdc_resp-reg_receiver"/>
</dbReference>
<dbReference type="Pfam" id="PF00072">
    <property type="entry name" value="Response_reg"/>
    <property type="match status" value="1"/>
</dbReference>
<evidence type="ECO:0000313" key="7">
    <source>
        <dbReference type="EMBL" id="TYT76059.1"/>
    </source>
</evidence>
<dbReference type="Gene3D" id="3.40.50.2300">
    <property type="match status" value="1"/>
</dbReference>
<dbReference type="SUPFAM" id="SSF52172">
    <property type="entry name" value="CheY-like"/>
    <property type="match status" value="1"/>
</dbReference>
<evidence type="ECO:0000259" key="6">
    <source>
        <dbReference type="PROSITE" id="PS50110"/>
    </source>
</evidence>
<feature type="domain" description="Response regulatory" evidence="6">
    <location>
        <begin position="5"/>
        <end position="120"/>
    </location>
</feature>
<keyword evidence="5" id="KW-0175">Coiled coil</keyword>
<evidence type="ECO:0000256" key="4">
    <source>
        <dbReference type="PROSITE-ProRule" id="PRU00169"/>
    </source>
</evidence>
<dbReference type="AlphaFoldDB" id="A0A5Q4VED3"/>
<dbReference type="GO" id="GO:0005829">
    <property type="term" value="C:cytosol"/>
    <property type="evidence" value="ECO:0007669"/>
    <property type="project" value="TreeGrafter"/>
</dbReference>
<accession>A0A5Q4VED3</accession>
<dbReference type="GO" id="GO:0000156">
    <property type="term" value="F:phosphorelay response regulator activity"/>
    <property type="evidence" value="ECO:0007669"/>
    <property type="project" value="TreeGrafter"/>
</dbReference>
<protein>
    <submittedName>
        <fullName evidence="7">Response regulator</fullName>
    </submittedName>
</protein>
<organism evidence="7 8">
    <name type="scientific">Desulfobotulus mexicanus</name>
    <dbReference type="NCBI Taxonomy" id="2586642"/>
    <lineage>
        <taxon>Bacteria</taxon>
        <taxon>Pseudomonadati</taxon>
        <taxon>Thermodesulfobacteriota</taxon>
        <taxon>Desulfobacteria</taxon>
        <taxon>Desulfobacterales</taxon>
        <taxon>Desulfobacteraceae</taxon>
        <taxon>Desulfobotulus</taxon>
    </lineage>
</organism>
<name>A0A5Q4VED3_9BACT</name>
<evidence type="ECO:0000313" key="8">
    <source>
        <dbReference type="Proteomes" id="UP000321899"/>
    </source>
</evidence>
<reference evidence="7 8" key="1">
    <citation type="submission" date="2019-06" db="EMBL/GenBank/DDBJ databases">
        <title>Desulfobotulus mexicanus sp. nov., a novel sulfate-reducing bacterium isolated from the sediment of an alkaline crater lake in Mexico.</title>
        <authorList>
            <person name="Hirschler-Rea A."/>
        </authorList>
    </citation>
    <scope>NUCLEOTIDE SEQUENCE [LARGE SCALE GENOMIC DNA]</scope>
    <source>
        <strain evidence="7 8">PAR22N</strain>
    </source>
</reference>
<keyword evidence="1 4" id="KW-0597">Phosphoprotein</keyword>
<proteinExistence type="predicted"/>
<dbReference type="PANTHER" id="PTHR48111">
    <property type="entry name" value="REGULATOR OF RPOS"/>
    <property type="match status" value="1"/>
</dbReference>
<gene>
    <name evidence="7" type="ORF">FIM25_00445</name>
</gene>
<dbReference type="GO" id="GO:0000976">
    <property type="term" value="F:transcription cis-regulatory region binding"/>
    <property type="evidence" value="ECO:0007669"/>
    <property type="project" value="TreeGrafter"/>
</dbReference>
<feature type="modified residue" description="4-aspartylphosphate" evidence="4">
    <location>
        <position position="55"/>
    </location>
</feature>
<feature type="coiled-coil region" evidence="5">
    <location>
        <begin position="109"/>
        <end position="136"/>
    </location>
</feature>
<evidence type="ECO:0000256" key="5">
    <source>
        <dbReference type="SAM" id="Coils"/>
    </source>
</evidence>
<keyword evidence="8" id="KW-1185">Reference proteome</keyword>
<dbReference type="OrthoDB" id="9788090at2"/>
<keyword evidence="3" id="KW-0238">DNA-binding</keyword>
<evidence type="ECO:0000256" key="1">
    <source>
        <dbReference type="ARBA" id="ARBA00022553"/>
    </source>
</evidence>
<dbReference type="SMART" id="SM00448">
    <property type="entry name" value="REC"/>
    <property type="match status" value="1"/>
</dbReference>
<dbReference type="GO" id="GO:0032993">
    <property type="term" value="C:protein-DNA complex"/>
    <property type="evidence" value="ECO:0007669"/>
    <property type="project" value="TreeGrafter"/>
</dbReference>
<evidence type="ECO:0000256" key="3">
    <source>
        <dbReference type="ARBA" id="ARBA00023125"/>
    </source>
</evidence>
<dbReference type="Proteomes" id="UP000321899">
    <property type="component" value="Unassembled WGS sequence"/>
</dbReference>
<evidence type="ECO:0000256" key="2">
    <source>
        <dbReference type="ARBA" id="ARBA00023012"/>
    </source>
</evidence>
<dbReference type="EMBL" id="VDMB01000001">
    <property type="protein sequence ID" value="TYT76059.1"/>
    <property type="molecule type" value="Genomic_DNA"/>
</dbReference>
<dbReference type="InterPro" id="IPR011006">
    <property type="entry name" value="CheY-like_superfamily"/>
</dbReference>
<dbReference type="RefSeq" id="WP_139445041.1">
    <property type="nucleotide sequence ID" value="NZ_VDMB01000001.1"/>
</dbReference>
<dbReference type="PROSITE" id="PS50110">
    <property type="entry name" value="RESPONSE_REGULATORY"/>
    <property type="match status" value="1"/>
</dbReference>
<dbReference type="PANTHER" id="PTHR48111:SF40">
    <property type="entry name" value="PHOSPHATE REGULON TRANSCRIPTIONAL REGULATORY PROTEIN PHOB"/>
    <property type="match status" value="1"/>
</dbReference>
<comment type="caution">
    <text evidence="7">The sequence shown here is derived from an EMBL/GenBank/DDBJ whole genome shotgun (WGS) entry which is preliminary data.</text>
</comment>